<feature type="compositionally biased region" description="Polar residues" evidence="1">
    <location>
        <begin position="386"/>
        <end position="402"/>
    </location>
</feature>
<feature type="region of interest" description="Disordered" evidence="1">
    <location>
        <begin position="356"/>
        <end position="402"/>
    </location>
</feature>
<feature type="region of interest" description="Disordered" evidence="1">
    <location>
        <begin position="557"/>
        <end position="664"/>
    </location>
</feature>
<dbReference type="EMBL" id="KL584751">
    <property type="protein sequence ID" value="KEQ99255.1"/>
    <property type="molecule type" value="Genomic_DNA"/>
</dbReference>
<accession>A0A074YNI3</accession>
<feature type="compositionally biased region" description="Polar residues" evidence="1">
    <location>
        <begin position="48"/>
        <end position="58"/>
    </location>
</feature>
<dbReference type="RefSeq" id="XP_013347766.1">
    <property type="nucleotide sequence ID" value="XM_013492312.1"/>
</dbReference>
<feature type="compositionally biased region" description="Polar residues" evidence="1">
    <location>
        <begin position="561"/>
        <end position="582"/>
    </location>
</feature>
<dbReference type="HOGENOM" id="CLU_391791_0_0_1"/>
<keyword evidence="3" id="KW-1185">Reference proteome</keyword>
<feature type="region of interest" description="Disordered" evidence="1">
    <location>
        <begin position="682"/>
        <end position="704"/>
    </location>
</feature>
<feature type="compositionally biased region" description="Basic and acidic residues" evidence="1">
    <location>
        <begin position="617"/>
        <end position="634"/>
    </location>
</feature>
<protein>
    <submittedName>
        <fullName evidence="2">Uncharacterized protein</fullName>
    </submittedName>
</protein>
<evidence type="ECO:0000256" key="1">
    <source>
        <dbReference type="SAM" id="MobiDB-lite"/>
    </source>
</evidence>
<evidence type="ECO:0000313" key="3">
    <source>
        <dbReference type="Proteomes" id="UP000030641"/>
    </source>
</evidence>
<sequence length="704" mass="76702">MTRPTHSTPHSLYTTSRGAPQSDKESGDAMQGNSTHAEPGADLKSDPNDSWWNSSTPDTRAADLAVENVASPATRDGSSHVNETTQNTDISRSVFGVIASSDESTKNTIEQRVFPGNHREGREQESGSSYSPSQGQSDSSENAPKTKLLNNGPESKQEEDDNNFARPSTTPYKDVKDAIDYEDASTPPLEEKSAFLDKRFQALRQRQNETQHSEKVAPASDELGARQTSSSKLTQRSEPRNAHSTSVSPLVQDRPTRFSKEVTQLLVASQYSRSPETASTPVPTSMMSLTDTWPRHAQASPTDEGYHEISRRHAASSEAQFVCDKCGEIQPAGQGRLASVDHPTCLTCHSATVQKQNLTKSRKASSTSTKRKEPQFIKHKSILKSMRNSPSIPTPVSKNGTTQPVVRFAGEEMQEIINPRAIKSIEVVEALPVASEDLPGDGSSDFIKLGVKTMPGQSPIWIGVSRDAPLGELFVAALQSDDALRGYVFMLPGQFVRWDDTAEELDLKDGTSFEMHELPETWLPGAGSVADATTVSIILEANHSPAKREMLDNNKRLVPNHTPTVRPATSTRKVSHTSQDSPTVVVPKATRATLTAKVAVEERKPRNKTPTKPQKAASEDIVTHNNAKEPEASVEHTPAPQRSSASIEQRSEDTIAASASASASIKQLSTLGQSVMESMKRGIKRVLTEEHAQEAGEKKRRRRG</sequence>
<gene>
    <name evidence="2" type="ORF">AUEXF2481DRAFT_409365</name>
</gene>
<dbReference type="AlphaFoldDB" id="A0A074YNI3"/>
<feature type="compositionally biased region" description="Basic and acidic residues" evidence="1">
    <location>
        <begin position="686"/>
        <end position="697"/>
    </location>
</feature>
<feature type="compositionally biased region" description="Basic and acidic residues" evidence="1">
    <location>
        <begin position="189"/>
        <end position="215"/>
    </location>
</feature>
<dbReference type="Proteomes" id="UP000030641">
    <property type="component" value="Unassembled WGS sequence"/>
</dbReference>
<feature type="compositionally biased region" description="Polar residues" evidence="1">
    <location>
        <begin position="79"/>
        <end position="91"/>
    </location>
</feature>
<name>A0A074YNI3_AURSE</name>
<proteinExistence type="predicted"/>
<evidence type="ECO:0000313" key="2">
    <source>
        <dbReference type="EMBL" id="KEQ99255.1"/>
    </source>
</evidence>
<feature type="compositionally biased region" description="Low complexity" evidence="1">
    <location>
        <begin position="126"/>
        <end position="141"/>
    </location>
</feature>
<reference evidence="2 3" key="1">
    <citation type="journal article" date="2014" name="BMC Genomics">
        <title>Genome sequencing of four Aureobasidium pullulans varieties: biotechnological potential, stress tolerance, and description of new species.</title>
        <authorList>
            <person name="Gostin Ar C."/>
            <person name="Ohm R.A."/>
            <person name="Kogej T."/>
            <person name="Sonjak S."/>
            <person name="Turk M."/>
            <person name="Zajc J."/>
            <person name="Zalar P."/>
            <person name="Grube M."/>
            <person name="Sun H."/>
            <person name="Han J."/>
            <person name="Sharma A."/>
            <person name="Chiniquy J."/>
            <person name="Ngan C.Y."/>
            <person name="Lipzen A."/>
            <person name="Barry K."/>
            <person name="Grigoriev I.V."/>
            <person name="Gunde-Cimerman N."/>
        </authorList>
    </citation>
    <scope>NUCLEOTIDE SEQUENCE [LARGE SCALE GENOMIC DNA]</scope>
    <source>
        <strain evidence="2 3">EXF-2481</strain>
    </source>
</reference>
<dbReference type="InParanoid" id="A0A074YNI3"/>
<organism evidence="2 3">
    <name type="scientific">Aureobasidium subglaciale (strain EXF-2481)</name>
    <name type="common">Aureobasidium pullulans var. subglaciale</name>
    <dbReference type="NCBI Taxonomy" id="1043005"/>
    <lineage>
        <taxon>Eukaryota</taxon>
        <taxon>Fungi</taxon>
        <taxon>Dikarya</taxon>
        <taxon>Ascomycota</taxon>
        <taxon>Pezizomycotina</taxon>
        <taxon>Dothideomycetes</taxon>
        <taxon>Dothideomycetidae</taxon>
        <taxon>Dothideales</taxon>
        <taxon>Saccotheciaceae</taxon>
        <taxon>Aureobasidium</taxon>
    </lineage>
</organism>
<dbReference type="OrthoDB" id="3926465at2759"/>
<feature type="region of interest" description="Disordered" evidence="1">
    <location>
        <begin position="1"/>
        <end position="255"/>
    </location>
</feature>
<dbReference type="GeneID" id="25366730"/>
<feature type="compositionally biased region" description="Polar residues" evidence="1">
    <location>
        <begin position="1"/>
        <end position="19"/>
    </location>
</feature>